<evidence type="ECO:0000256" key="1">
    <source>
        <dbReference type="SAM" id="MobiDB-lite"/>
    </source>
</evidence>
<evidence type="ECO:0000313" key="2">
    <source>
        <dbReference type="EMBL" id="MCI71721.1"/>
    </source>
</evidence>
<organism evidence="2 3">
    <name type="scientific">Trifolium medium</name>
    <dbReference type="NCBI Taxonomy" id="97028"/>
    <lineage>
        <taxon>Eukaryota</taxon>
        <taxon>Viridiplantae</taxon>
        <taxon>Streptophyta</taxon>
        <taxon>Embryophyta</taxon>
        <taxon>Tracheophyta</taxon>
        <taxon>Spermatophyta</taxon>
        <taxon>Magnoliopsida</taxon>
        <taxon>eudicotyledons</taxon>
        <taxon>Gunneridae</taxon>
        <taxon>Pentapetalae</taxon>
        <taxon>rosids</taxon>
        <taxon>fabids</taxon>
        <taxon>Fabales</taxon>
        <taxon>Fabaceae</taxon>
        <taxon>Papilionoideae</taxon>
        <taxon>50 kb inversion clade</taxon>
        <taxon>NPAAA clade</taxon>
        <taxon>Hologalegina</taxon>
        <taxon>IRL clade</taxon>
        <taxon>Trifolieae</taxon>
        <taxon>Trifolium</taxon>
    </lineage>
</organism>
<reference evidence="2 3" key="1">
    <citation type="journal article" date="2018" name="Front. Plant Sci.">
        <title>Red Clover (Trifolium pratense) and Zigzag Clover (T. medium) - A Picture of Genomic Similarities and Differences.</title>
        <authorList>
            <person name="Dluhosova J."/>
            <person name="Istvanek J."/>
            <person name="Nedelnik J."/>
            <person name="Repkova J."/>
        </authorList>
    </citation>
    <scope>NUCLEOTIDE SEQUENCE [LARGE SCALE GENOMIC DNA]</scope>
    <source>
        <strain evidence="3">cv. 10/8</strain>
        <tissue evidence="2">Leaf</tissue>
    </source>
</reference>
<dbReference type="Proteomes" id="UP000265520">
    <property type="component" value="Unassembled WGS sequence"/>
</dbReference>
<accession>A0A392UDX1</accession>
<dbReference type="EMBL" id="LXQA010802623">
    <property type="protein sequence ID" value="MCI71721.1"/>
    <property type="molecule type" value="Genomic_DNA"/>
</dbReference>
<name>A0A392UDX1_9FABA</name>
<protein>
    <submittedName>
        <fullName evidence="2">Uncharacterized protein</fullName>
    </submittedName>
</protein>
<proteinExistence type="predicted"/>
<evidence type="ECO:0000313" key="3">
    <source>
        <dbReference type="Proteomes" id="UP000265520"/>
    </source>
</evidence>
<feature type="non-terminal residue" evidence="2">
    <location>
        <position position="28"/>
    </location>
</feature>
<sequence>MAKNRNKKKKNGAVSMDTTDIIVSEAPQ</sequence>
<keyword evidence="3" id="KW-1185">Reference proteome</keyword>
<feature type="region of interest" description="Disordered" evidence="1">
    <location>
        <begin position="1"/>
        <end position="28"/>
    </location>
</feature>
<dbReference type="AlphaFoldDB" id="A0A392UDX1"/>
<feature type="compositionally biased region" description="Basic residues" evidence="1">
    <location>
        <begin position="1"/>
        <end position="11"/>
    </location>
</feature>
<comment type="caution">
    <text evidence="2">The sequence shown here is derived from an EMBL/GenBank/DDBJ whole genome shotgun (WGS) entry which is preliminary data.</text>
</comment>